<feature type="compositionally biased region" description="Basic and acidic residues" evidence="1">
    <location>
        <begin position="1192"/>
        <end position="1208"/>
    </location>
</feature>
<feature type="compositionally biased region" description="Low complexity" evidence="1">
    <location>
        <begin position="446"/>
        <end position="461"/>
    </location>
</feature>
<feature type="compositionally biased region" description="Low complexity" evidence="1">
    <location>
        <begin position="846"/>
        <end position="867"/>
    </location>
</feature>
<keyword evidence="3" id="KW-1185">Reference proteome</keyword>
<evidence type="ECO:0000313" key="3">
    <source>
        <dbReference type="Proteomes" id="UP000215289"/>
    </source>
</evidence>
<feature type="compositionally biased region" description="Low complexity" evidence="1">
    <location>
        <begin position="1136"/>
        <end position="1171"/>
    </location>
</feature>
<feature type="compositionally biased region" description="Low complexity" evidence="1">
    <location>
        <begin position="1082"/>
        <end position="1104"/>
    </location>
</feature>
<dbReference type="STRING" id="1245748.A0A397GUI2"/>
<feature type="region of interest" description="Disordered" evidence="1">
    <location>
        <begin position="1"/>
        <end position="274"/>
    </location>
</feature>
<dbReference type="Proteomes" id="UP000215289">
    <property type="component" value="Unassembled WGS sequence"/>
</dbReference>
<feature type="compositionally biased region" description="Basic and acidic residues" evidence="1">
    <location>
        <begin position="774"/>
        <end position="783"/>
    </location>
</feature>
<feature type="region of interest" description="Disordered" evidence="1">
    <location>
        <begin position="825"/>
        <end position="993"/>
    </location>
</feature>
<dbReference type="OrthoDB" id="5394108at2759"/>
<feature type="compositionally biased region" description="Basic and acidic residues" evidence="1">
    <location>
        <begin position="648"/>
        <end position="668"/>
    </location>
</feature>
<feature type="compositionally biased region" description="Low complexity" evidence="1">
    <location>
        <begin position="60"/>
        <end position="72"/>
    </location>
</feature>
<organism evidence="2 3">
    <name type="scientific">Aspergillus turcosus</name>
    <dbReference type="NCBI Taxonomy" id="1245748"/>
    <lineage>
        <taxon>Eukaryota</taxon>
        <taxon>Fungi</taxon>
        <taxon>Dikarya</taxon>
        <taxon>Ascomycota</taxon>
        <taxon>Pezizomycotina</taxon>
        <taxon>Eurotiomycetes</taxon>
        <taxon>Eurotiomycetidae</taxon>
        <taxon>Eurotiales</taxon>
        <taxon>Aspergillaceae</taxon>
        <taxon>Aspergillus</taxon>
        <taxon>Aspergillus subgen. Fumigati</taxon>
    </lineage>
</organism>
<protein>
    <submittedName>
        <fullName evidence="2">Uncharacterized protein</fullName>
    </submittedName>
</protein>
<feature type="region of interest" description="Disordered" evidence="1">
    <location>
        <begin position="1008"/>
        <end position="1242"/>
    </location>
</feature>
<feature type="compositionally biased region" description="Basic and acidic residues" evidence="1">
    <location>
        <begin position="188"/>
        <end position="200"/>
    </location>
</feature>
<feature type="region of interest" description="Disordered" evidence="1">
    <location>
        <begin position="596"/>
        <end position="623"/>
    </location>
</feature>
<gene>
    <name evidence="2" type="ORF">CFD26_102356</name>
</gene>
<proteinExistence type="predicted"/>
<feature type="region of interest" description="Disordered" evidence="1">
    <location>
        <begin position="638"/>
        <end position="714"/>
    </location>
</feature>
<feature type="compositionally biased region" description="Polar residues" evidence="1">
    <location>
        <begin position="38"/>
        <end position="54"/>
    </location>
</feature>
<dbReference type="EMBL" id="NIDN02000221">
    <property type="protein sequence ID" value="RLL94237.1"/>
    <property type="molecule type" value="Genomic_DNA"/>
</dbReference>
<reference evidence="2 3" key="1">
    <citation type="submission" date="2018-08" db="EMBL/GenBank/DDBJ databases">
        <title>Draft genome sequences of two Aspergillus turcosus clinical strains isolated from bronchoalveolar lavage fluid: one azole-susceptible and the other azole-resistant.</title>
        <authorList>
            <person name="Parent-Michaud M."/>
            <person name="Dufresne P.J."/>
            <person name="Fournier E."/>
            <person name="Martineau C."/>
            <person name="Moreira S."/>
            <person name="Perkins V."/>
            <person name="De Repentigny L."/>
            <person name="Dufresne S.F."/>
        </authorList>
    </citation>
    <scope>NUCLEOTIDE SEQUENCE [LARGE SCALE GENOMIC DNA]</scope>
    <source>
        <strain evidence="2">HMR AF 1038</strain>
    </source>
</reference>
<feature type="compositionally biased region" description="Pro residues" evidence="1">
    <location>
        <begin position="208"/>
        <end position="244"/>
    </location>
</feature>
<feature type="compositionally biased region" description="Polar residues" evidence="1">
    <location>
        <begin position="948"/>
        <end position="973"/>
    </location>
</feature>
<evidence type="ECO:0000313" key="2">
    <source>
        <dbReference type="EMBL" id="RLL94237.1"/>
    </source>
</evidence>
<feature type="compositionally biased region" description="Polar residues" evidence="1">
    <location>
        <begin position="1214"/>
        <end position="1231"/>
    </location>
</feature>
<feature type="region of interest" description="Disordered" evidence="1">
    <location>
        <begin position="555"/>
        <end position="574"/>
    </location>
</feature>
<accession>A0A397GUI2</accession>
<feature type="compositionally biased region" description="Low complexity" evidence="1">
    <location>
        <begin position="81"/>
        <end position="107"/>
    </location>
</feature>
<feature type="compositionally biased region" description="Acidic residues" evidence="1">
    <location>
        <begin position="171"/>
        <end position="181"/>
    </location>
</feature>
<evidence type="ECO:0000256" key="1">
    <source>
        <dbReference type="SAM" id="MobiDB-lite"/>
    </source>
</evidence>
<name>A0A397GUI2_9EURO</name>
<feature type="compositionally biased region" description="Polar residues" evidence="1">
    <location>
        <begin position="922"/>
        <end position="934"/>
    </location>
</feature>
<feature type="region of interest" description="Disordered" evidence="1">
    <location>
        <begin position="751"/>
        <end position="805"/>
    </location>
</feature>
<sequence length="1317" mass="142372">MRTRSQPLSPGGLVALESEPRRTRSTRTATLRQGSAEPASQPTTRSTRSASLRQPSAEPATQSTTRSTRSASLRQPSAEPATQSTTRTTRARTRQSSAEPSTQNTSRSRSRRTGNGVITSIEEAPATQSRGRKTSTRRSTRQTTRKTSDDETEPIDAEQASQPESVVDETSAAEEPPESQDPEPIPSVEEHALSEPKASDSELSFVPFPEPITVPPEPYPGPWPSSPSLSPSPSPPNFPLPASPLRPDTDFPHRSRAAAPSPEPQSPQGAESSKTFVGDVFHAADTWYLDALEDISDIGSPLSERSHTPDLEMEDSPPLGSVLEESLLADIDASLARHRQVELAAVHNAAGDDSDSIMADECGSDANVVLLSSEEYNTQLPAVTEASTGSTIAARLFLAAMEGIEFEEERGCRSPMSVCGQSSSELDDSPMADEEHTAAIDVSWISSGESSREGSLSPLSPVDRDEEVPIPSIVAAVSSSFDNEVAALIQSFSGLCLADTAYDDTPAASATPLLCYMPASTGQVQQDATFDVPTQSGTTPTFNDGRLVSAKVPELIPGPSQSRPAAAEVDKSRQVRRSARKYSARWACVALSPIPEESEVTSPRSGLGVGATKESVDSPSTSLLATPYLLESLGARRVQEETQEEAQEPAKEPTQEPAKEPAKQETRLTPRKVNRKRPRDDEPETPSSKKRRNVGPPGSTPFARRMTPLSRRITYNAAPYSERLRRRTIENQGRIHKTVFRLPQLLAQNEADRRAAESTPVKPCLEPLQTNTESTEKQSKPDDQDPSDGSATAQPPSTPQARGWNIRGLINSVPRSFSRLLPRFGRSSQAPEAPDAAPSPTPQLPSEPSLQPLSQEPPVSSLQPLPERTSHTKVVDSNQNATQSDKRSRRRLSEQPPGKRQRTLSYSLFPAPIDRARFLGDLTTTPKKTPQAAQPESRPDEAEKPSGAQDQPPSTSQVTDVSEQRVLPQTTEDTTQKKRKRSPSPDVIPNPAGCSYGLDLDYFCYSSDSEEEADAKTQQAVSPTKPDAPVKSVVRSAMRSEQGPSKRVRFDASPEDTPSKLRMRPRATDPYTGRHFIGMGDAARVAAPASPAAAPATPTPAARVDVSTPQRSPGFIPNKQGTFQLDYDAFSDDSESSGAPSPTAPAATSVSETQTASTQTTTTRTEVQESVPSPAPRPTPRQALPPSTPARVDQEALARVRSQAEKYKPKTPSGLRTASRYSSPLTASPVVNEQPPVETFGDDDEFARDAQWLYEQCSTGDFQQLQWPKPKTLQESLGVDDEIVRLVASVWDASAVDEVHRAFRQSLEEFKAEEAQA</sequence>
<comment type="caution">
    <text evidence="2">The sequence shown here is derived from an EMBL/GenBank/DDBJ whole genome shotgun (WGS) entry which is preliminary data.</text>
</comment>
<feature type="region of interest" description="Disordered" evidence="1">
    <location>
        <begin position="443"/>
        <end position="464"/>
    </location>
</feature>
<feature type="compositionally biased region" description="Basic residues" evidence="1">
    <location>
        <begin position="130"/>
        <end position="144"/>
    </location>
</feature>